<evidence type="ECO:0000256" key="1">
    <source>
        <dbReference type="SAM" id="MobiDB-lite"/>
    </source>
</evidence>
<dbReference type="Proteomes" id="UP000326757">
    <property type="component" value="Unassembled WGS sequence"/>
</dbReference>
<accession>A0A5N6JWG9</accession>
<organism evidence="2 3">
    <name type="scientific">Monilinia laxa</name>
    <name type="common">Brown rot fungus</name>
    <name type="synonym">Sclerotinia laxa</name>
    <dbReference type="NCBI Taxonomy" id="61186"/>
    <lineage>
        <taxon>Eukaryota</taxon>
        <taxon>Fungi</taxon>
        <taxon>Dikarya</taxon>
        <taxon>Ascomycota</taxon>
        <taxon>Pezizomycotina</taxon>
        <taxon>Leotiomycetes</taxon>
        <taxon>Helotiales</taxon>
        <taxon>Sclerotiniaceae</taxon>
        <taxon>Monilinia</taxon>
    </lineage>
</organism>
<proteinExistence type="predicted"/>
<dbReference type="AlphaFoldDB" id="A0A5N6JWG9"/>
<gene>
    <name evidence="2" type="ORF">EYC80_007620</name>
</gene>
<sequence length="116" mass="13134">MPAYSSYFSYHGTPDSCSIHILAKRGSFHSSISHISTISTKTFTFLKRPSIYQYQGLSQFHLHFDSKTSKKTLTRRLPPAQASISDVGEFAKKSSRVNSIKDRNTREDNSDIQESN</sequence>
<feature type="region of interest" description="Disordered" evidence="1">
    <location>
        <begin position="84"/>
        <end position="116"/>
    </location>
</feature>
<feature type="compositionally biased region" description="Basic and acidic residues" evidence="1">
    <location>
        <begin position="99"/>
        <end position="109"/>
    </location>
</feature>
<protein>
    <submittedName>
        <fullName evidence="2">Uncharacterized protein</fullName>
    </submittedName>
</protein>
<reference evidence="2 3" key="1">
    <citation type="submission" date="2019-06" db="EMBL/GenBank/DDBJ databases">
        <title>Genome Sequence of the Brown Rot Fungal Pathogen Monilinia laxa.</title>
        <authorList>
            <person name="De Miccolis Angelini R.M."/>
            <person name="Landi L."/>
            <person name="Abate D."/>
            <person name="Pollastro S."/>
            <person name="Romanazzi G."/>
            <person name="Faretra F."/>
        </authorList>
    </citation>
    <scope>NUCLEOTIDE SEQUENCE [LARGE SCALE GENOMIC DNA]</scope>
    <source>
        <strain evidence="2 3">Mlax316</strain>
    </source>
</reference>
<name>A0A5N6JWG9_MONLA</name>
<keyword evidence="3" id="KW-1185">Reference proteome</keyword>
<evidence type="ECO:0000313" key="2">
    <source>
        <dbReference type="EMBL" id="KAB8293291.1"/>
    </source>
</evidence>
<comment type="caution">
    <text evidence="2">The sequence shown here is derived from an EMBL/GenBank/DDBJ whole genome shotgun (WGS) entry which is preliminary data.</text>
</comment>
<dbReference type="EMBL" id="VIGI01000012">
    <property type="protein sequence ID" value="KAB8293291.1"/>
    <property type="molecule type" value="Genomic_DNA"/>
</dbReference>
<evidence type="ECO:0000313" key="3">
    <source>
        <dbReference type="Proteomes" id="UP000326757"/>
    </source>
</evidence>